<dbReference type="Gene3D" id="1.10.10.630">
    <property type="entry name" value="DnaD domain-like"/>
    <property type="match status" value="1"/>
</dbReference>
<sequence>MITSIKLVVTRKLKFLTSRDKKILLQEVNEINSNDTDINDTDITTTTKKENSRCNILKCLQEIKLEFNIQITSAYQKELIPLLMKFDDSINYYAIQYASKHGKNPKVFLLKILQNWSDKGIKSLNEAINYNVQTTGNIKIKELTPKWLNNPQQLRNEQLTPEEQVDFERQREAFKRQLEKDWKS</sequence>
<name>A0A6N2YVS4_STASI</name>
<evidence type="ECO:0000259" key="2">
    <source>
        <dbReference type="Pfam" id="PF07261"/>
    </source>
</evidence>
<dbReference type="SUPFAM" id="SSF158499">
    <property type="entry name" value="DnaD domain-like"/>
    <property type="match status" value="1"/>
</dbReference>
<evidence type="ECO:0000256" key="1">
    <source>
        <dbReference type="ARBA" id="ARBA00093462"/>
    </source>
</evidence>
<dbReference type="InterPro" id="IPR006343">
    <property type="entry name" value="DnaB/C_C"/>
</dbReference>
<dbReference type="InterPro" id="IPR034829">
    <property type="entry name" value="DnaD-like_sf"/>
</dbReference>
<protein>
    <submittedName>
        <fullName evidence="3">Replication initiation and membrane attachment</fullName>
    </submittedName>
</protein>
<accession>A0A6N2YVS4</accession>
<organism evidence="3">
    <name type="scientific">Staphylococcus simulans</name>
    <dbReference type="NCBI Taxonomy" id="1286"/>
    <lineage>
        <taxon>Bacteria</taxon>
        <taxon>Bacillati</taxon>
        <taxon>Bacillota</taxon>
        <taxon>Bacilli</taxon>
        <taxon>Bacillales</taxon>
        <taxon>Staphylococcaceae</taxon>
        <taxon>Staphylococcus</taxon>
    </lineage>
</organism>
<dbReference type="Pfam" id="PF07261">
    <property type="entry name" value="DnaB_2"/>
    <property type="match status" value="1"/>
</dbReference>
<feature type="domain" description="DnaB/C C-terminal" evidence="2">
    <location>
        <begin position="63"/>
        <end position="130"/>
    </location>
</feature>
<reference evidence="3" key="1">
    <citation type="submission" date="2019-11" db="EMBL/GenBank/DDBJ databases">
        <authorList>
            <person name="Feng L."/>
        </authorList>
    </citation>
    <scope>NUCLEOTIDE SEQUENCE</scope>
    <source>
        <strain evidence="3">SsimulansLFYP27</strain>
    </source>
</reference>
<dbReference type="AlphaFoldDB" id="A0A6N2YVS4"/>
<proteinExistence type="inferred from homology"/>
<comment type="similarity">
    <text evidence="1">Belongs to the DnaB/DnaD family.</text>
</comment>
<gene>
    <name evidence="3" type="ORF">SSLFYP27_00469</name>
</gene>
<evidence type="ECO:0000313" key="3">
    <source>
        <dbReference type="EMBL" id="VYT69946.1"/>
    </source>
</evidence>
<dbReference type="EMBL" id="CACRUO010000010">
    <property type="protein sequence ID" value="VYT69946.1"/>
    <property type="molecule type" value="Genomic_DNA"/>
</dbReference>